<organism evidence="3 4">
    <name type="scientific">Candidatus Babela massiliensis</name>
    <dbReference type="NCBI Taxonomy" id="673862"/>
    <lineage>
        <taxon>Bacteria</taxon>
        <taxon>Candidatus Babelota</taxon>
        <taxon>Candidatus Babeliae</taxon>
        <taxon>Candidatus Babeliales</taxon>
        <taxon>Candidatus Babeliaceae</taxon>
        <taxon>Candidatus Babela</taxon>
    </lineage>
</organism>
<evidence type="ECO:0000313" key="3">
    <source>
        <dbReference type="EMBL" id="CDK30145.1"/>
    </source>
</evidence>
<keyword evidence="2" id="KW-1133">Transmembrane helix</keyword>
<feature type="transmembrane region" description="Helical" evidence="2">
    <location>
        <begin position="7"/>
        <end position="26"/>
    </location>
</feature>
<evidence type="ECO:0000313" key="4">
    <source>
        <dbReference type="Proteomes" id="UP000018769"/>
    </source>
</evidence>
<dbReference type="EMBL" id="HG793133">
    <property type="protein sequence ID" value="CDK30145.1"/>
    <property type="molecule type" value="Genomic_DNA"/>
</dbReference>
<evidence type="ECO:0000256" key="2">
    <source>
        <dbReference type="SAM" id="Phobius"/>
    </source>
</evidence>
<evidence type="ECO:0000256" key="1">
    <source>
        <dbReference type="SAM" id="Coils"/>
    </source>
</evidence>
<gene>
    <name evidence="3" type="ORF">BABL1_gene_839</name>
</gene>
<keyword evidence="2" id="KW-0472">Membrane</keyword>
<name>V6DEY9_9BACT</name>
<dbReference type="KEGG" id="dpb:BABL1_gene_839"/>
<accession>V6DEY9</accession>
<dbReference type="Proteomes" id="UP000018769">
    <property type="component" value="Chromosome I"/>
</dbReference>
<keyword evidence="2" id="KW-0812">Transmembrane</keyword>
<keyword evidence="4" id="KW-1185">Reference proteome</keyword>
<proteinExistence type="predicted"/>
<keyword evidence="1" id="KW-0175">Coiled coil</keyword>
<dbReference type="AlphaFoldDB" id="V6DEY9"/>
<reference evidence="3 4" key="1">
    <citation type="journal article" date="2015" name="Biol. Direct">
        <title>Babela massiliensis, a representative of a widespread bacterial phylum with unusual adaptations to parasitism in amoebae.</title>
        <authorList>
            <person name="Pagnier I."/>
            <person name="Yutin N."/>
            <person name="Croce O."/>
            <person name="Makarova K.S."/>
            <person name="Wolf Y.I."/>
            <person name="Benamar S."/>
            <person name="Raoult D."/>
            <person name="Koonin E.V."/>
            <person name="La Scola B."/>
        </authorList>
    </citation>
    <scope>NUCLEOTIDE SEQUENCE [LARGE SCALE GENOMIC DNA]</scope>
    <source>
        <strain evidence="4">BABL1</strain>
    </source>
</reference>
<sequence length="451" mass="53501">MLNRNSFINYILRVLSIFIGLSLYPMQKDEVFVETTNSCKYINSLKYLAGKKILDHYKNLNTEQPLEIVFKKISIGELIDFLEKIRAIESIDMPYNLKQSFINIISSHSLNDILSALDVINTLESYCEKDTHDNLVIENEYSDQEEYEEEINLLTKDELKLLKEDLHSCNQVMFNLNPTLYLIERLSSFNWSFFVIFHDKVLKLKNYYLATLKQDKDNYSAYYLLIKICLFFKDFDLLSNLFSNFDIDGTRFTNIRSVYNILPDSENAKNLLKLSIILYYIESNIEYTKDPIDWIKISEIIKEFVKTDITLLNLVADLIFRTTELYACFSQIELESFINLYEKHLLDSENQLDLYQSQDSTLRLRCLCMLKSSNRIDKNFLIEKFKEYKKLEDRVSMFYLEEIVYILNRLYLSEEKITLPVEIENITNNVRELFSDIYDKSLVKENSMNHI</sequence>
<dbReference type="HOGENOM" id="CLU_606468_0_0_7"/>
<protein>
    <submittedName>
        <fullName evidence="3">Uncharacterized protein</fullName>
    </submittedName>
</protein>
<feature type="coiled-coil region" evidence="1">
    <location>
        <begin position="137"/>
        <end position="164"/>
    </location>
</feature>